<dbReference type="RefSeq" id="WP_378252848.1">
    <property type="nucleotide sequence ID" value="NZ_JBHSIT010000002.1"/>
</dbReference>
<evidence type="ECO:0000256" key="3">
    <source>
        <dbReference type="ARBA" id="ARBA00022750"/>
    </source>
</evidence>
<keyword evidence="6" id="KW-1185">Reference proteome</keyword>
<evidence type="ECO:0000313" key="5">
    <source>
        <dbReference type="EMBL" id="MFC4907107.1"/>
    </source>
</evidence>
<reference evidence="6" key="1">
    <citation type="journal article" date="2019" name="Int. J. Syst. Evol. Microbiol.">
        <title>The Global Catalogue of Microorganisms (GCM) 10K type strain sequencing project: providing services to taxonomists for standard genome sequencing and annotation.</title>
        <authorList>
            <consortium name="The Broad Institute Genomics Platform"/>
            <consortium name="The Broad Institute Genome Sequencing Center for Infectious Disease"/>
            <person name="Wu L."/>
            <person name="Ma J."/>
        </authorList>
    </citation>
    <scope>NUCLEOTIDE SEQUENCE [LARGE SCALE GENOMIC DNA]</scope>
    <source>
        <strain evidence="6">KLKA75</strain>
    </source>
</reference>
<protein>
    <submittedName>
        <fullName evidence="5">Hydrogenase maturation protease</fullName>
    </submittedName>
</protein>
<evidence type="ECO:0000256" key="4">
    <source>
        <dbReference type="ARBA" id="ARBA00022801"/>
    </source>
</evidence>
<dbReference type="PANTHER" id="PTHR30302:SF1">
    <property type="entry name" value="HYDROGENASE 2 MATURATION PROTEASE"/>
    <property type="match status" value="1"/>
</dbReference>
<dbReference type="Gene3D" id="3.40.50.1450">
    <property type="entry name" value="HybD-like"/>
    <property type="match status" value="1"/>
</dbReference>
<dbReference type="CDD" id="cd00518">
    <property type="entry name" value="H2MP"/>
    <property type="match status" value="1"/>
</dbReference>
<dbReference type="InterPro" id="IPR000671">
    <property type="entry name" value="Peptidase_A31"/>
</dbReference>
<dbReference type="Proteomes" id="UP001595872">
    <property type="component" value="Unassembled WGS sequence"/>
</dbReference>
<evidence type="ECO:0000256" key="2">
    <source>
        <dbReference type="ARBA" id="ARBA00022670"/>
    </source>
</evidence>
<evidence type="ECO:0000313" key="6">
    <source>
        <dbReference type="Proteomes" id="UP001595872"/>
    </source>
</evidence>
<evidence type="ECO:0000256" key="1">
    <source>
        <dbReference type="ARBA" id="ARBA00006814"/>
    </source>
</evidence>
<sequence length="165" mass="16421">MRIVIGVGTPFRRDDGAGPAVIDLLRADPPAGVALAVTDGEPARLIALWDGADRAVVVDAVSADPAVPGRIHALDLTTARRPASVDALAPTAPDAAPRPPASGHALGLEDAVALGAAVGCMPCELHVLAIEGGDFGWGPGLSPPVACAVREVAARVRALVEGAAG</sequence>
<accession>A0ABV9TSN0</accession>
<dbReference type="SUPFAM" id="SSF53163">
    <property type="entry name" value="HybD-like"/>
    <property type="match status" value="1"/>
</dbReference>
<organism evidence="5 6">
    <name type="scientific">Actinomadura gamaensis</name>
    <dbReference type="NCBI Taxonomy" id="1763541"/>
    <lineage>
        <taxon>Bacteria</taxon>
        <taxon>Bacillati</taxon>
        <taxon>Actinomycetota</taxon>
        <taxon>Actinomycetes</taxon>
        <taxon>Streptosporangiales</taxon>
        <taxon>Thermomonosporaceae</taxon>
        <taxon>Actinomadura</taxon>
    </lineage>
</organism>
<keyword evidence="2 5" id="KW-0645">Protease</keyword>
<gene>
    <name evidence="5" type="ORF">ACFPCY_07235</name>
</gene>
<comment type="caution">
    <text evidence="5">The sequence shown here is derived from an EMBL/GenBank/DDBJ whole genome shotgun (WGS) entry which is preliminary data.</text>
</comment>
<dbReference type="EMBL" id="JBHSIT010000002">
    <property type="protein sequence ID" value="MFC4907107.1"/>
    <property type="molecule type" value="Genomic_DNA"/>
</dbReference>
<keyword evidence="4" id="KW-0378">Hydrolase</keyword>
<dbReference type="InterPro" id="IPR023430">
    <property type="entry name" value="Pept_HybD-like_dom_sf"/>
</dbReference>
<name>A0ABV9TSN0_9ACTN</name>
<proteinExistence type="inferred from homology"/>
<dbReference type="NCBIfam" id="TIGR00072">
    <property type="entry name" value="hydrog_prot"/>
    <property type="match status" value="1"/>
</dbReference>
<comment type="similarity">
    <text evidence="1">Belongs to the peptidase A31 family.</text>
</comment>
<dbReference type="PANTHER" id="PTHR30302">
    <property type="entry name" value="HYDROGENASE 1 MATURATION PROTEASE"/>
    <property type="match status" value="1"/>
</dbReference>
<dbReference type="GO" id="GO:0008233">
    <property type="term" value="F:peptidase activity"/>
    <property type="evidence" value="ECO:0007669"/>
    <property type="project" value="UniProtKB-KW"/>
</dbReference>
<keyword evidence="3" id="KW-0064">Aspartyl protease</keyword>
<dbReference type="GO" id="GO:0006508">
    <property type="term" value="P:proteolysis"/>
    <property type="evidence" value="ECO:0007669"/>
    <property type="project" value="UniProtKB-KW"/>
</dbReference>